<keyword evidence="1" id="KW-0472">Membrane</keyword>
<dbReference type="EMBL" id="CAMPGE010009569">
    <property type="protein sequence ID" value="CAI2368435.1"/>
    <property type="molecule type" value="Genomic_DNA"/>
</dbReference>
<name>A0AAD1UK51_EUPCR</name>
<keyword evidence="1" id="KW-1133">Transmembrane helix</keyword>
<dbReference type="Proteomes" id="UP001295684">
    <property type="component" value="Unassembled WGS sequence"/>
</dbReference>
<reference evidence="2" key="1">
    <citation type="submission" date="2023-07" db="EMBL/GenBank/DDBJ databases">
        <authorList>
            <consortium name="AG Swart"/>
            <person name="Singh M."/>
            <person name="Singh A."/>
            <person name="Seah K."/>
            <person name="Emmerich C."/>
        </authorList>
    </citation>
    <scope>NUCLEOTIDE SEQUENCE</scope>
    <source>
        <strain evidence="2">DP1</strain>
    </source>
</reference>
<feature type="transmembrane region" description="Helical" evidence="1">
    <location>
        <begin position="35"/>
        <end position="58"/>
    </location>
</feature>
<evidence type="ECO:0000313" key="2">
    <source>
        <dbReference type="EMBL" id="CAI2368435.1"/>
    </source>
</evidence>
<dbReference type="AlphaFoldDB" id="A0AAD1UK51"/>
<evidence type="ECO:0000256" key="1">
    <source>
        <dbReference type="SAM" id="Phobius"/>
    </source>
</evidence>
<keyword evidence="1" id="KW-0812">Transmembrane</keyword>
<comment type="caution">
    <text evidence="2">The sequence shown here is derived from an EMBL/GenBank/DDBJ whole genome shotgun (WGS) entry which is preliminary data.</text>
</comment>
<keyword evidence="3" id="KW-1185">Reference proteome</keyword>
<protein>
    <submittedName>
        <fullName evidence="2">Uncharacterized protein</fullName>
    </submittedName>
</protein>
<feature type="transmembrane region" description="Helical" evidence="1">
    <location>
        <begin position="70"/>
        <end position="93"/>
    </location>
</feature>
<evidence type="ECO:0000313" key="3">
    <source>
        <dbReference type="Proteomes" id="UP001295684"/>
    </source>
</evidence>
<organism evidence="2 3">
    <name type="scientific">Euplotes crassus</name>
    <dbReference type="NCBI Taxonomy" id="5936"/>
    <lineage>
        <taxon>Eukaryota</taxon>
        <taxon>Sar</taxon>
        <taxon>Alveolata</taxon>
        <taxon>Ciliophora</taxon>
        <taxon>Intramacronucleata</taxon>
        <taxon>Spirotrichea</taxon>
        <taxon>Hypotrichia</taxon>
        <taxon>Euplotida</taxon>
        <taxon>Euplotidae</taxon>
        <taxon>Moneuplotes</taxon>
    </lineage>
</organism>
<feature type="transmembrane region" description="Helical" evidence="1">
    <location>
        <begin position="136"/>
        <end position="155"/>
    </location>
</feature>
<gene>
    <name evidence="2" type="ORF">ECRASSUSDP1_LOCUS9727</name>
</gene>
<feature type="transmembrane region" description="Helical" evidence="1">
    <location>
        <begin position="105"/>
        <end position="124"/>
    </location>
</feature>
<proteinExistence type="predicted"/>
<accession>A0AAD1UK51</accession>
<sequence>MSSQGLLLGVLVTCVLVKTKELAFLLRSLGEKNPLNLLSLASMTFCLLFDIKFICILTQFFCYLVKDWILLLRLFFSIGVWVVKLDIFCLLEFRRPLTNLGLSPFKNLLCNPSCVLFIVQTIFLSISGSTGDDSDICRTAFIGFVICIFLVFIYFY</sequence>